<gene>
    <name evidence="1" type="ORF">F511_09526</name>
</gene>
<organism evidence="1 2">
    <name type="scientific">Dorcoceras hygrometricum</name>
    <dbReference type="NCBI Taxonomy" id="472368"/>
    <lineage>
        <taxon>Eukaryota</taxon>
        <taxon>Viridiplantae</taxon>
        <taxon>Streptophyta</taxon>
        <taxon>Embryophyta</taxon>
        <taxon>Tracheophyta</taxon>
        <taxon>Spermatophyta</taxon>
        <taxon>Magnoliopsida</taxon>
        <taxon>eudicotyledons</taxon>
        <taxon>Gunneridae</taxon>
        <taxon>Pentapetalae</taxon>
        <taxon>asterids</taxon>
        <taxon>lamiids</taxon>
        <taxon>Lamiales</taxon>
        <taxon>Gesneriaceae</taxon>
        <taxon>Didymocarpoideae</taxon>
        <taxon>Trichosporeae</taxon>
        <taxon>Loxocarpinae</taxon>
        <taxon>Dorcoceras</taxon>
    </lineage>
</organism>
<accession>A0A2Z7CPE8</accession>
<keyword evidence="2" id="KW-1185">Reference proteome</keyword>
<reference evidence="1 2" key="1">
    <citation type="journal article" date="2015" name="Proc. Natl. Acad. Sci. U.S.A.">
        <title>The resurrection genome of Boea hygrometrica: A blueprint for survival of dehydration.</title>
        <authorList>
            <person name="Xiao L."/>
            <person name="Yang G."/>
            <person name="Zhang L."/>
            <person name="Yang X."/>
            <person name="Zhao S."/>
            <person name="Ji Z."/>
            <person name="Zhou Q."/>
            <person name="Hu M."/>
            <person name="Wang Y."/>
            <person name="Chen M."/>
            <person name="Xu Y."/>
            <person name="Jin H."/>
            <person name="Xiao X."/>
            <person name="Hu G."/>
            <person name="Bao F."/>
            <person name="Hu Y."/>
            <person name="Wan P."/>
            <person name="Li L."/>
            <person name="Deng X."/>
            <person name="Kuang T."/>
            <person name="Xiang C."/>
            <person name="Zhu J.K."/>
            <person name="Oliver M.J."/>
            <person name="He Y."/>
        </authorList>
    </citation>
    <scope>NUCLEOTIDE SEQUENCE [LARGE SCALE GENOMIC DNA]</scope>
    <source>
        <strain evidence="2">cv. XS01</strain>
    </source>
</reference>
<name>A0A2Z7CPE8_9LAMI</name>
<dbReference type="Proteomes" id="UP000250235">
    <property type="component" value="Unassembled WGS sequence"/>
</dbReference>
<dbReference type="EMBL" id="KQ993790">
    <property type="protein sequence ID" value="KZV48930.1"/>
    <property type="molecule type" value="Genomic_DNA"/>
</dbReference>
<evidence type="ECO:0000313" key="1">
    <source>
        <dbReference type="EMBL" id="KZV48930.1"/>
    </source>
</evidence>
<proteinExistence type="predicted"/>
<evidence type="ECO:0000313" key="2">
    <source>
        <dbReference type="Proteomes" id="UP000250235"/>
    </source>
</evidence>
<dbReference type="AlphaFoldDB" id="A0A2Z7CPE8"/>
<sequence length="142" mass="16237">MHYSRPVIKPNSALVPVIVCHLKIGGIISPAYHDVKEIGAFYNFIPVIEILVIPVKYIYPFSISHSPSSAAISLRRKTLPRFIVIPNKKPTRQLRTNYQISPSTQKQTLMEANSPKFHLRRRPVLVAGHIRCTWELPIAFER</sequence>
<protein>
    <submittedName>
        <fullName evidence="1">Uncharacterized protein</fullName>
    </submittedName>
</protein>